<feature type="chain" id="PRO_5041376052" evidence="1">
    <location>
        <begin position="27"/>
        <end position="92"/>
    </location>
</feature>
<evidence type="ECO:0000313" key="2">
    <source>
        <dbReference type="EMBL" id="MDH6064979.1"/>
    </source>
</evidence>
<keyword evidence="1" id="KW-0732">Signal</keyword>
<dbReference type="AlphaFoldDB" id="A0AA43KFL7"/>
<dbReference type="GeneID" id="83686870"/>
<gene>
    <name evidence="2" type="ORF">NWP23_14700</name>
</gene>
<accession>A0AA43KFL7</accession>
<dbReference type="EMBL" id="JANQDL010000097">
    <property type="protein sequence ID" value="MDH6064979.1"/>
    <property type="molecule type" value="Genomic_DNA"/>
</dbReference>
<evidence type="ECO:0000313" key="3">
    <source>
        <dbReference type="Proteomes" id="UP001159370"/>
    </source>
</evidence>
<reference evidence="2 3" key="1">
    <citation type="journal article" date="2023" name="J. Phycol.">
        <title>Chrysosporum ovalisporum is synonymous with the true-branching cyanobacterium Umezakia natans (Nostocales/Aphanizomenonaceae).</title>
        <authorList>
            <person name="McGregor G.B."/>
            <person name="Sendall B.C."/>
            <person name="Niiyama Y."/>
            <person name="Tuji A."/>
            <person name="Willis A."/>
        </authorList>
    </citation>
    <scope>NUCLEOTIDE SEQUENCE [LARGE SCALE GENOMIC DNA]</scope>
    <source>
        <strain evidence="2 3">FSS-62</strain>
    </source>
</reference>
<protein>
    <submittedName>
        <fullName evidence="2">Uncharacterized protein</fullName>
    </submittedName>
</protein>
<feature type="signal peptide" evidence="1">
    <location>
        <begin position="1"/>
        <end position="26"/>
    </location>
</feature>
<dbReference type="Proteomes" id="UP001159370">
    <property type="component" value="Unassembled WGS sequence"/>
</dbReference>
<sequence>MKITHSLGVAISTVALGLLSGASAYAVVSNVSHEQDFLGSFSQNLTTNQIILNNSDGNKIARARTKRVGSYRRRGRIVRGYSRSRRNRRIRR</sequence>
<evidence type="ECO:0000256" key="1">
    <source>
        <dbReference type="SAM" id="SignalP"/>
    </source>
</evidence>
<proteinExistence type="predicted"/>
<name>A0AA43KFL7_9CYAN</name>
<dbReference type="RefSeq" id="WP_280652052.1">
    <property type="nucleotide sequence ID" value="NZ_JANQDL010000097.1"/>
</dbReference>
<comment type="caution">
    <text evidence="2">The sequence shown here is derived from an EMBL/GenBank/DDBJ whole genome shotgun (WGS) entry which is preliminary data.</text>
</comment>
<organism evidence="2 3">
    <name type="scientific">Umezakia ovalisporum FSS-62</name>
    <dbReference type="NCBI Taxonomy" id="2971776"/>
    <lineage>
        <taxon>Bacteria</taxon>
        <taxon>Bacillati</taxon>
        <taxon>Cyanobacteriota</taxon>
        <taxon>Cyanophyceae</taxon>
        <taxon>Nostocales</taxon>
        <taxon>Nodulariaceae</taxon>
        <taxon>Umezakia</taxon>
    </lineage>
</organism>